<protein>
    <recommendedName>
        <fullName evidence="3">GDSL-like Lipase/Acylhydrolase family protein</fullName>
    </recommendedName>
</protein>
<dbReference type="InterPro" id="IPR036514">
    <property type="entry name" value="SGNH_hydro_sf"/>
</dbReference>
<evidence type="ECO:0008006" key="3">
    <source>
        <dbReference type="Google" id="ProtNLM"/>
    </source>
</evidence>
<dbReference type="GO" id="GO:0016788">
    <property type="term" value="F:hydrolase activity, acting on ester bonds"/>
    <property type="evidence" value="ECO:0007669"/>
    <property type="project" value="UniProtKB-ARBA"/>
</dbReference>
<gene>
    <name evidence="1" type="ORF">SAMN06296052_106212</name>
</gene>
<dbReference type="OrthoDB" id="9204540at2"/>
<reference evidence="2" key="1">
    <citation type="submission" date="2017-06" db="EMBL/GenBank/DDBJ databases">
        <authorList>
            <person name="Varghese N."/>
            <person name="Submissions S."/>
        </authorList>
    </citation>
    <scope>NUCLEOTIDE SEQUENCE [LARGE SCALE GENOMIC DNA]</scope>
    <source>
        <strain evidence="2">NKM1</strain>
    </source>
</reference>
<dbReference type="Gene3D" id="3.40.50.1110">
    <property type="entry name" value="SGNH hydrolase"/>
    <property type="match status" value="1"/>
</dbReference>
<proteinExistence type="predicted"/>
<dbReference type="SUPFAM" id="SSF52266">
    <property type="entry name" value="SGNH hydrolase"/>
    <property type="match status" value="1"/>
</dbReference>
<dbReference type="RefSeq" id="WP_089318855.1">
    <property type="nucleotide sequence ID" value="NZ_FZOQ01000006.1"/>
</dbReference>
<name>A0A239EJC5_9BACT</name>
<accession>A0A239EJC5</accession>
<keyword evidence="2" id="KW-1185">Reference proteome</keyword>
<organism evidence="1 2">
    <name type="scientific">Pontibacter ummariensis</name>
    <dbReference type="NCBI Taxonomy" id="1610492"/>
    <lineage>
        <taxon>Bacteria</taxon>
        <taxon>Pseudomonadati</taxon>
        <taxon>Bacteroidota</taxon>
        <taxon>Cytophagia</taxon>
        <taxon>Cytophagales</taxon>
        <taxon>Hymenobacteraceae</taxon>
        <taxon>Pontibacter</taxon>
    </lineage>
</organism>
<evidence type="ECO:0000313" key="2">
    <source>
        <dbReference type="Proteomes" id="UP000198432"/>
    </source>
</evidence>
<sequence length="247" mass="28349">MVSNKVLCVADSLALPRANVKFEETWFFKLCQAYPEFLFIPKFYRGLTTKALVSSTKSDYLEHYEPSLVILQIGVVDCAPRFLRRSSLFVKALNELPKPVSARIWRVINTVGKREAKYADVLPHKFEKNLRDYFSRCREASISKVIVIKIAQPSQNMIDKNPGITRQVDKYNSIFDKLTKEYDFISSVDPLESGDNDLFLEDGYHLNAKGNSFVFQYLSKYFSSLRSTLSQMVMSGAINKPQDTLRL</sequence>
<dbReference type="Proteomes" id="UP000198432">
    <property type="component" value="Unassembled WGS sequence"/>
</dbReference>
<dbReference type="EMBL" id="FZOQ01000006">
    <property type="protein sequence ID" value="SNS44870.1"/>
    <property type="molecule type" value="Genomic_DNA"/>
</dbReference>
<dbReference type="AlphaFoldDB" id="A0A239EJC5"/>
<evidence type="ECO:0000313" key="1">
    <source>
        <dbReference type="EMBL" id="SNS44870.1"/>
    </source>
</evidence>